<keyword evidence="4" id="KW-1185">Reference proteome</keyword>
<dbReference type="EnsemblPlants" id="KQJ96044">
    <property type="protein sequence ID" value="KQJ96044"/>
    <property type="gene ID" value="BRADI_3g20615v3"/>
</dbReference>
<dbReference type="EMBL" id="CM000882">
    <property type="protein sequence ID" value="KQJ96044.1"/>
    <property type="molecule type" value="Genomic_DNA"/>
</dbReference>
<dbReference type="Proteomes" id="UP000008810">
    <property type="component" value="Chromosome 3"/>
</dbReference>
<organism evidence="2">
    <name type="scientific">Brachypodium distachyon</name>
    <name type="common">Purple false brome</name>
    <name type="synonym">Trachynia distachya</name>
    <dbReference type="NCBI Taxonomy" id="15368"/>
    <lineage>
        <taxon>Eukaryota</taxon>
        <taxon>Viridiplantae</taxon>
        <taxon>Streptophyta</taxon>
        <taxon>Embryophyta</taxon>
        <taxon>Tracheophyta</taxon>
        <taxon>Spermatophyta</taxon>
        <taxon>Magnoliopsida</taxon>
        <taxon>Liliopsida</taxon>
        <taxon>Poales</taxon>
        <taxon>Poaceae</taxon>
        <taxon>BOP clade</taxon>
        <taxon>Pooideae</taxon>
        <taxon>Stipodae</taxon>
        <taxon>Brachypodieae</taxon>
        <taxon>Brachypodium</taxon>
    </lineage>
</organism>
<reference evidence="3" key="3">
    <citation type="submission" date="2018-08" db="UniProtKB">
        <authorList>
            <consortium name="EnsemblPlants"/>
        </authorList>
    </citation>
    <scope>IDENTIFICATION</scope>
    <source>
        <strain evidence="3">cv. Bd21</strain>
    </source>
</reference>
<reference evidence="2" key="2">
    <citation type="submission" date="2017-06" db="EMBL/GenBank/DDBJ databases">
        <title>WGS assembly of Brachypodium distachyon.</title>
        <authorList>
            <consortium name="The International Brachypodium Initiative"/>
            <person name="Lucas S."/>
            <person name="Harmon-Smith M."/>
            <person name="Lail K."/>
            <person name="Tice H."/>
            <person name="Grimwood J."/>
            <person name="Bruce D."/>
            <person name="Barry K."/>
            <person name="Shu S."/>
            <person name="Lindquist E."/>
            <person name="Wang M."/>
            <person name="Pitluck S."/>
            <person name="Vogel J.P."/>
            <person name="Garvin D.F."/>
            <person name="Mockler T.C."/>
            <person name="Schmutz J."/>
            <person name="Rokhsar D."/>
            <person name="Bevan M.W."/>
        </authorList>
    </citation>
    <scope>NUCLEOTIDE SEQUENCE</scope>
    <source>
        <strain evidence="2">Bd21</strain>
    </source>
</reference>
<evidence type="ECO:0000313" key="2">
    <source>
        <dbReference type="EMBL" id="KQJ96044.1"/>
    </source>
</evidence>
<evidence type="ECO:0000313" key="4">
    <source>
        <dbReference type="Proteomes" id="UP000008810"/>
    </source>
</evidence>
<dbReference type="Gramene" id="KQJ96044">
    <property type="protein sequence ID" value="KQJ96044"/>
    <property type="gene ID" value="BRADI_3g20615v3"/>
</dbReference>
<dbReference type="InParanoid" id="A0A0Q3FCW3"/>
<protein>
    <submittedName>
        <fullName evidence="2 3">Uncharacterized protein</fullName>
    </submittedName>
</protein>
<evidence type="ECO:0000313" key="3">
    <source>
        <dbReference type="EnsemblPlants" id="KQJ96044"/>
    </source>
</evidence>
<accession>A0A0Q3FCW3</accession>
<name>A0A0Q3FCW3_BRADI</name>
<sequence>MLRRRGAWKRTTLRNAQDFRVRRAPRGKSEAPPAWASIGLVVLLAQMNWRGIRGELACTCEGKRKSGERGRESASPEENRQERGNRWRERWLSRRFKLQKDDLIYVT</sequence>
<feature type="region of interest" description="Disordered" evidence="1">
    <location>
        <begin position="62"/>
        <end position="85"/>
    </location>
</feature>
<reference evidence="2 3" key="1">
    <citation type="journal article" date="2010" name="Nature">
        <title>Genome sequencing and analysis of the model grass Brachypodium distachyon.</title>
        <authorList>
            <consortium name="International Brachypodium Initiative"/>
        </authorList>
    </citation>
    <scope>NUCLEOTIDE SEQUENCE [LARGE SCALE GENOMIC DNA]</scope>
    <source>
        <strain evidence="2 3">Bd21</strain>
    </source>
</reference>
<proteinExistence type="predicted"/>
<gene>
    <name evidence="2" type="ORF">BRADI_3g20615v3</name>
</gene>
<dbReference type="AlphaFoldDB" id="A0A0Q3FCW3"/>
<evidence type="ECO:0000256" key="1">
    <source>
        <dbReference type="SAM" id="MobiDB-lite"/>
    </source>
</evidence>